<evidence type="ECO:0000256" key="1">
    <source>
        <dbReference type="ARBA" id="ARBA00022801"/>
    </source>
</evidence>
<dbReference type="InterPro" id="IPR002591">
    <property type="entry name" value="Phosphodiest/P_Trfase"/>
</dbReference>
<evidence type="ECO:0000259" key="4">
    <source>
        <dbReference type="SMART" id="SM00892"/>
    </source>
</evidence>
<dbReference type="SMART" id="SM00477">
    <property type="entry name" value="NUC"/>
    <property type="match status" value="1"/>
</dbReference>
<name>A0A8C4X0V5_EPTBU</name>
<dbReference type="PANTHER" id="PTHR10151">
    <property type="entry name" value="ECTONUCLEOTIDE PYROPHOSPHATASE/PHOSPHODIESTERASE"/>
    <property type="match status" value="1"/>
</dbReference>
<dbReference type="SUPFAM" id="SSF53649">
    <property type="entry name" value="Alkaline phosphatase-like"/>
    <property type="match status" value="1"/>
</dbReference>
<dbReference type="Ensembl" id="ENSEBUT00000025781.1">
    <property type="protein sequence ID" value="ENSEBUP00000025205.1"/>
    <property type="gene ID" value="ENSEBUG00000015544.1"/>
</dbReference>
<reference evidence="5" key="1">
    <citation type="submission" date="2025-08" db="UniProtKB">
        <authorList>
            <consortium name="Ensembl"/>
        </authorList>
    </citation>
    <scope>IDENTIFICATION</scope>
</reference>
<dbReference type="InterPro" id="IPR017850">
    <property type="entry name" value="Alkaline_phosphatase_core_sf"/>
</dbReference>
<dbReference type="InterPro" id="IPR044925">
    <property type="entry name" value="His-Me_finger_sf"/>
</dbReference>
<dbReference type="Pfam" id="PF01663">
    <property type="entry name" value="Phosphodiest"/>
    <property type="match status" value="1"/>
</dbReference>
<reference evidence="5" key="2">
    <citation type="submission" date="2025-09" db="UniProtKB">
        <authorList>
            <consortium name="Ensembl"/>
        </authorList>
    </citation>
    <scope>IDENTIFICATION</scope>
</reference>
<organism evidence="5 6">
    <name type="scientific">Eptatretus burgeri</name>
    <name type="common">Inshore hagfish</name>
    <dbReference type="NCBI Taxonomy" id="7764"/>
    <lineage>
        <taxon>Eukaryota</taxon>
        <taxon>Metazoa</taxon>
        <taxon>Chordata</taxon>
        <taxon>Craniata</taxon>
        <taxon>Vertebrata</taxon>
        <taxon>Cyclostomata</taxon>
        <taxon>Myxini</taxon>
        <taxon>Myxiniformes</taxon>
        <taxon>Myxinidae</taxon>
        <taxon>Eptatretinae</taxon>
        <taxon>Eptatretus</taxon>
    </lineage>
</organism>
<proteinExistence type="predicted"/>
<feature type="domain" description="DNA/RNA non-specific endonuclease/pyrophosphatase/phosphodiesterase" evidence="4">
    <location>
        <begin position="312"/>
        <end position="537"/>
    </location>
</feature>
<evidence type="ECO:0000313" key="5">
    <source>
        <dbReference type="Ensembl" id="ENSEBUP00000025205.1"/>
    </source>
</evidence>
<evidence type="ECO:0000256" key="2">
    <source>
        <dbReference type="ARBA" id="ARBA00023180"/>
    </source>
</evidence>
<evidence type="ECO:0000313" key="6">
    <source>
        <dbReference type="Proteomes" id="UP000694388"/>
    </source>
</evidence>
<dbReference type="SUPFAM" id="SSF54060">
    <property type="entry name" value="His-Me finger endonucleases"/>
    <property type="match status" value="1"/>
</dbReference>
<dbReference type="CDD" id="cd00091">
    <property type="entry name" value="NUC"/>
    <property type="match status" value="1"/>
</dbReference>
<dbReference type="GO" id="GO:0003676">
    <property type="term" value="F:nucleic acid binding"/>
    <property type="evidence" value="ECO:0007669"/>
    <property type="project" value="InterPro"/>
</dbReference>
<evidence type="ECO:0000259" key="3">
    <source>
        <dbReference type="SMART" id="SM00477"/>
    </source>
</evidence>
<keyword evidence="2" id="KW-0325">Glycoprotein</keyword>
<dbReference type="Gene3D" id="3.40.720.10">
    <property type="entry name" value="Alkaline Phosphatase, subunit A"/>
    <property type="match status" value="1"/>
</dbReference>
<dbReference type="InterPro" id="IPR044929">
    <property type="entry name" value="DNA/RNA_non-sp_Endonuclease_sf"/>
</dbReference>
<keyword evidence="1" id="KW-0378">Hydrolase</keyword>
<dbReference type="Proteomes" id="UP000694388">
    <property type="component" value="Unplaced"/>
</dbReference>
<dbReference type="GO" id="GO:0016787">
    <property type="term" value="F:hydrolase activity"/>
    <property type="evidence" value="ECO:0007669"/>
    <property type="project" value="UniProtKB-KW"/>
</dbReference>
<feature type="domain" description="ENPP1-3/EXOG-like endonuclease/phosphodiesterase" evidence="3">
    <location>
        <begin position="313"/>
        <end position="540"/>
    </location>
</feature>
<dbReference type="GO" id="GO:0046872">
    <property type="term" value="F:metal ion binding"/>
    <property type="evidence" value="ECO:0007669"/>
    <property type="project" value="InterPro"/>
</dbReference>
<dbReference type="InterPro" id="IPR020821">
    <property type="entry name" value="ENPP1-3/EXOG-like_nuc-like"/>
</dbReference>
<dbReference type="AlphaFoldDB" id="A0A8C4X0V5"/>
<accession>A0A8C4X0V5</accession>
<keyword evidence="6" id="KW-1185">Reference proteome</keyword>
<dbReference type="Gene3D" id="3.40.570.10">
    <property type="entry name" value="Extracellular Endonuclease, subunit A"/>
    <property type="match status" value="1"/>
</dbReference>
<sequence length="554" mass="62776">MDGLKQRLLHKCVDIMIISDHGMAAVARERVELLDPLLMGVENLHLYAGTSGRIRPQPPDSSFDPQSIITNLTCQSQHFKPYLKHHLPKRLHYAFNQRIEDIHLLVEEGWMVYTNDEEIPLQFPGGDHGYDNSLESMQAVFIGHGPSFKSKTQVQPFESIELYNLMCDLLNVTPMPNNGTHGSLNSVLRRPMFHPAVPWEISAPSACRAPPAPLSQPTCVCPTTMVRARALRLLWVAQRRALRRRLIASRRSLVFASIAVVCVGAPSNSNISRLAPIELLSRRLVNSVPQDTEHLPYGRPLALLPANYCLRHQSAFESAYSQDYRMPLWTAYTLPRHVVVKSVDLLSSQCLHQDLQAAGSSNWPCKAFHNGGQLTYSHLYPPGLWRSDENIHESLLTSNIVPMHRDFKRIWTYLHEVWLSKYARQHHSVNVISGPAFDYDFNGRFDSIKLIKQHVDSVIPVSMPTHFFFVLTTCRNEGMALQQCPSHWQPLAFIIPNHAHNADICQGEAGVEQLLQLHRARVRDVELITGLNFYSDTSLPINEVLALKTLLNTF</sequence>
<protein>
    <submittedName>
        <fullName evidence="5">Uncharacterized protein</fullName>
    </submittedName>
</protein>
<dbReference type="InterPro" id="IPR001604">
    <property type="entry name" value="Endo_G_ENPP1-like_dom"/>
</dbReference>
<dbReference type="Pfam" id="PF01223">
    <property type="entry name" value="Endonuclease_NS"/>
    <property type="match status" value="1"/>
</dbReference>
<dbReference type="SMART" id="SM00892">
    <property type="entry name" value="Endonuclease_NS"/>
    <property type="match status" value="1"/>
</dbReference>
<dbReference type="PANTHER" id="PTHR10151:SF114">
    <property type="entry name" value="ECTONUCLEOTIDE PYROPHOSPHATASE_PHOSPHODIESTERASE C27A7.3"/>
    <property type="match status" value="1"/>
</dbReference>
<dbReference type="GeneTree" id="ENSGT00940000156034"/>